<dbReference type="EMBL" id="CM056743">
    <property type="protein sequence ID" value="KAJ8673013.1"/>
    <property type="molecule type" value="Genomic_DNA"/>
</dbReference>
<keyword evidence="2" id="KW-1185">Reference proteome</keyword>
<proteinExistence type="predicted"/>
<reference evidence="1" key="1">
    <citation type="submission" date="2023-04" db="EMBL/GenBank/DDBJ databases">
        <title>A chromosome-level genome assembly of the parasitoid wasp Eretmocerus hayati.</title>
        <authorList>
            <person name="Zhong Y."/>
            <person name="Liu S."/>
            <person name="Liu Y."/>
        </authorList>
    </citation>
    <scope>NUCLEOTIDE SEQUENCE</scope>
    <source>
        <strain evidence="1">ZJU_SS_LIU_2023</strain>
    </source>
</reference>
<accession>A0ACC2NP89</accession>
<gene>
    <name evidence="1" type="ORF">QAD02_004274</name>
</gene>
<evidence type="ECO:0000313" key="1">
    <source>
        <dbReference type="EMBL" id="KAJ8673013.1"/>
    </source>
</evidence>
<comment type="caution">
    <text evidence="1">The sequence shown here is derived from an EMBL/GenBank/DDBJ whole genome shotgun (WGS) entry which is preliminary data.</text>
</comment>
<sequence length="339" mass="37196">MSTVAKKFVFSKQFIGEPKPSDLTLVEEQLPPVKDGEILVEAEYLSLDPYMRAYTVRLPIGSTMIGSQVAKIVESKNPKFSAGQRMVGYLGWRSHTVFNPERTPPKEQIIKNKPYVLPNFGDLSPSLALGVLGMPGNTAYFGLTEICAAKSGETLVISGAGGAVGSHVGQIGTIMGMHTIGIAGTDEKCKWLVEELDFDKAINYKSQNVAAALKEAAPKGVDCYFDNVGGDISTTVIYQMKDFGRVAVCGSISSYNSHTLPKTNILQPALVFKQLKIEGFLVNRWSDDRWFEGIQRNMSWIREGKLKYRETVTEGFENMFAAFVGMLRGDNTGKAIVKV</sequence>
<evidence type="ECO:0000313" key="2">
    <source>
        <dbReference type="Proteomes" id="UP001239111"/>
    </source>
</evidence>
<dbReference type="Proteomes" id="UP001239111">
    <property type="component" value="Chromosome 3"/>
</dbReference>
<protein>
    <submittedName>
        <fullName evidence="1">Uncharacterized protein</fullName>
    </submittedName>
</protein>
<organism evidence="1 2">
    <name type="scientific">Eretmocerus hayati</name>
    <dbReference type="NCBI Taxonomy" id="131215"/>
    <lineage>
        <taxon>Eukaryota</taxon>
        <taxon>Metazoa</taxon>
        <taxon>Ecdysozoa</taxon>
        <taxon>Arthropoda</taxon>
        <taxon>Hexapoda</taxon>
        <taxon>Insecta</taxon>
        <taxon>Pterygota</taxon>
        <taxon>Neoptera</taxon>
        <taxon>Endopterygota</taxon>
        <taxon>Hymenoptera</taxon>
        <taxon>Apocrita</taxon>
        <taxon>Proctotrupomorpha</taxon>
        <taxon>Chalcidoidea</taxon>
        <taxon>Aphelinidae</taxon>
        <taxon>Aphelininae</taxon>
        <taxon>Eretmocerus</taxon>
    </lineage>
</organism>
<name>A0ACC2NP89_9HYME</name>